<dbReference type="Gene3D" id="3.40.50.720">
    <property type="entry name" value="NAD(P)-binding Rossmann-like Domain"/>
    <property type="match status" value="1"/>
</dbReference>
<accession>A0A318QLP5</accession>
<dbReference type="PANTHER" id="PTHR12126">
    <property type="entry name" value="NADH-UBIQUINONE OXIDOREDUCTASE 39 KDA SUBUNIT-RELATED"/>
    <property type="match status" value="1"/>
</dbReference>
<comment type="caution">
    <text evidence="1">The sequence shown here is derived from an EMBL/GenBank/DDBJ whole genome shotgun (WGS) entry which is preliminary data.</text>
</comment>
<dbReference type="EMBL" id="NOXG01000003">
    <property type="protein sequence ID" value="PYD76159.1"/>
    <property type="molecule type" value="Genomic_DNA"/>
</dbReference>
<proteinExistence type="predicted"/>
<name>A0A318QLP5_9PROT</name>
<protein>
    <submittedName>
        <fullName evidence="1">NADH-ubiquinone oxidoreductase</fullName>
    </submittedName>
</protein>
<organism evidence="1 2">
    <name type="scientific">Novacetimonas pomaceti</name>
    <dbReference type="NCBI Taxonomy" id="2021998"/>
    <lineage>
        <taxon>Bacteria</taxon>
        <taxon>Pseudomonadati</taxon>
        <taxon>Pseudomonadota</taxon>
        <taxon>Alphaproteobacteria</taxon>
        <taxon>Acetobacterales</taxon>
        <taxon>Acetobacteraceae</taxon>
        <taxon>Novacetimonas</taxon>
    </lineage>
</organism>
<dbReference type="GO" id="GO:0044877">
    <property type="term" value="F:protein-containing complex binding"/>
    <property type="evidence" value="ECO:0007669"/>
    <property type="project" value="TreeGrafter"/>
</dbReference>
<dbReference type="InterPro" id="IPR036291">
    <property type="entry name" value="NAD(P)-bd_dom_sf"/>
</dbReference>
<gene>
    <name evidence="1" type="ORF">CFR71_04650</name>
</gene>
<reference evidence="1 2" key="1">
    <citation type="submission" date="2017-07" db="EMBL/GenBank/DDBJ databases">
        <title>A draft genome sequence of Komagataeibacter sp. T5K1.</title>
        <authorList>
            <person name="Skraban J."/>
            <person name="Cleenwerck I."/>
            <person name="Vandamme P."/>
            <person name="Trcek J."/>
        </authorList>
    </citation>
    <scope>NUCLEOTIDE SEQUENCE [LARGE SCALE GENOMIC DNA]</scope>
    <source>
        <strain evidence="1 2">T5K1</strain>
    </source>
</reference>
<evidence type="ECO:0000313" key="2">
    <source>
        <dbReference type="Proteomes" id="UP000247609"/>
    </source>
</evidence>
<dbReference type="AlphaFoldDB" id="A0A318QLP5"/>
<dbReference type="PANTHER" id="PTHR12126:SF11">
    <property type="entry name" value="NADH DEHYDROGENASE [UBIQUINONE] 1 ALPHA SUBCOMPLEX SUBUNIT 9, MITOCHONDRIAL"/>
    <property type="match status" value="1"/>
</dbReference>
<sequence>MQGPVHVIGASGRSGRALCMALHQHGIAFVPLVRDLGRWRATGLPGQARRIELTSTDGTLAAALRDARRIVSTAHARHVAAIVAAAPPEASLVCLGSTRIFTRWPDAHGRDVARGQQALLSSGRNGVILHPTMIYGAQGENNIQRLLGLIRRLPVLPLPSGGRALVQPIFQGDVTRAIMAALAREWRGGHTLVIAGGQAVPYRVLATLVARHAGLRPRPVINVPAPLLMGLGRLMPPLPGLPRVTPAEIRRLGEDKAFDIAPMRAALGFTPLTPDEGLGRFLAALRAETQPART</sequence>
<dbReference type="SUPFAM" id="SSF51735">
    <property type="entry name" value="NAD(P)-binding Rossmann-fold domains"/>
    <property type="match status" value="1"/>
</dbReference>
<dbReference type="Proteomes" id="UP000247609">
    <property type="component" value="Unassembled WGS sequence"/>
</dbReference>
<dbReference type="InterPro" id="IPR051207">
    <property type="entry name" value="ComplexI_NDUFA9_subunit"/>
</dbReference>
<keyword evidence="1" id="KW-0830">Ubiquinone</keyword>
<evidence type="ECO:0000313" key="1">
    <source>
        <dbReference type="EMBL" id="PYD76159.1"/>
    </source>
</evidence>